<feature type="transmembrane region" description="Helical" evidence="1">
    <location>
        <begin position="73"/>
        <end position="96"/>
    </location>
</feature>
<evidence type="ECO:0000313" key="2">
    <source>
        <dbReference type="EMBL" id="KKZ72948.1"/>
    </source>
</evidence>
<organism evidence="2 3">
    <name type="scientific">Streptomyces showdoensis</name>
    <dbReference type="NCBI Taxonomy" id="68268"/>
    <lineage>
        <taxon>Bacteria</taxon>
        <taxon>Bacillati</taxon>
        <taxon>Actinomycetota</taxon>
        <taxon>Actinomycetes</taxon>
        <taxon>Kitasatosporales</taxon>
        <taxon>Streptomycetaceae</taxon>
        <taxon>Streptomyces</taxon>
    </lineage>
</organism>
<dbReference type="OrthoDB" id="4955088at2"/>
<keyword evidence="1" id="KW-1133">Transmembrane helix</keyword>
<comment type="caution">
    <text evidence="2">The sequence shown here is derived from an EMBL/GenBank/DDBJ whole genome shotgun (WGS) entry which is preliminary data.</text>
</comment>
<evidence type="ECO:0000313" key="3">
    <source>
        <dbReference type="Proteomes" id="UP000265325"/>
    </source>
</evidence>
<feature type="transmembrane region" description="Helical" evidence="1">
    <location>
        <begin position="151"/>
        <end position="171"/>
    </location>
</feature>
<dbReference type="EMBL" id="LAQS01000021">
    <property type="protein sequence ID" value="KKZ72948.1"/>
    <property type="molecule type" value="Genomic_DNA"/>
</dbReference>
<accession>A0A2P2GN65</accession>
<feature type="transmembrane region" description="Helical" evidence="1">
    <location>
        <begin position="35"/>
        <end position="52"/>
    </location>
</feature>
<dbReference type="AlphaFoldDB" id="A0A2P2GN65"/>
<name>A0A2P2GN65_STREW</name>
<keyword evidence="3" id="KW-1185">Reference proteome</keyword>
<reference evidence="2 3" key="1">
    <citation type="submission" date="2015-05" db="EMBL/GenBank/DDBJ databases">
        <title>Draft Genome assembly of Streptomyces showdoensis.</title>
        <authorList>
            <person name="Thapa K.K."/>
            <person name="Metsa-Ketela M."/>
        </authorList>
    </citation>
    <scope>NUCLEOTIDE SEQUENCE [LARGE SCALE GENOMIC DNA]</scope>
    <source>
        <strain evidence="2 3">ATCC 15227</strain>
    </source>
</reference>
<keyword evidence="1" id="KW-0812">Transmembrane</keyword>
<sequence length="183" mass="18061">MIMNRDRTGRIIGASFGLFFVQANAGALPTRIGAPLRGLAGAAFVALVVFGGRRGASGDTARPAGGGAGFGRGYWYVVAAEALALVAGLVVISRVLHAPHAVVGWIAFVVGVHFFGLAAAWRRPRLHVLGAGLAACGAAGLALAASGASTAATATVAGILPGALLLGSAWWPAPAAATTPVAS</sequence>
<dbReference type="Proteomes" id="UP000265325">
    <property type="component" value="Unassembled WGS sequence"/>
</dbReference>
<feature type="transmembrane region" description="Helical" evidence="1">
    <location>
        <begin position="102"/>
        <end position="121"/>
    </location>
</feature>
<keyword evidence="1" id="KW-0472">Membrane</keyword>
<protein>
    <submittedName>
        <fullName evidence="2">Uncharacterized protein</fullName>
    </submittedName>
</protein>
<feature type="transmembrane region" description="Helical" evidence="1">
    <location>
        <begin position="128"/>
        <end position="145"/>
    </location>
</feature>
<gene>
    <name evidence="2" type="ORF">VO63_15510</name>
</gene>
<proteinExistence type="predicted"/>
<evidence type="ECO:0000256" key="1">
    <source>
        <dbReference type="SAM" id="Phobius"/>
    </source>
</evidence>